<organism evidence="1">
    <name type="scientific">Amphimedon queenslandica</name>
    <name type="common">Sponge</name>
    <dbReference type="NCBI Taxonomy" id="400682"/>
    <lineage>
        <taxon>Eukaryota</taxon>
        <taxon>Metazoa</taxon>
        <taxon>Porifera</taxon>
        <taxon>Demospongiae</taxon>
        <taxon>Heteroscleromorpha</taxon>
        <taxon>Haplosclerida</taxon>
        <taxon>Niphatidae</taxon>
        <taxon>Amphimedon</taxon>
    </lineage>
</organism>
<name>A0A1X7T398_AMPQE</name>
<evidence type="ECO:0000313" key="1">
    <source>
        <dbReference type="EnsemblMetazoa" id="Aqu2.1.08934_001"/>
    </source>
</evidence>
<accession>A0A1X7T398</accession>
<dbReference type="EnsemblMetazoa" id="Aqu2.1.08934_001">
    <property type="protein sequence ID" value="Aqu2.1.08934_001"/>
    <property type="gene ID" value="Aqu2.1.08934"/>
</dbReference>
<reference evidence="1" key="1">
    <citation type="submission" date="2017-05" db="UniProtKB">
        <authorList>
            <consortium name="EnsemblMetazoa"/>
        </authorList>
    </citation>
    <scope>IDENTIFICATION</scope>
</reference>
<dbReference type="InParanoid" id="A0A1X7T398"/>
<proteinExistence type="predicted"/>
<sequence>MTLLRTVDVGGDALGDGDADFADFLLKPEKVQWGHWWNNIQTRRRYEFSISEGSDDKTLCKMCVFYFNEVCKMGVFYFHGVCKMGVVIFN</sequence>
<protein>
    <submittedName>
        <fullName evidence="1">Uncharacterized protein</fullName>
    </submittedName>
</protein>
<dbReference type="AlphaFoldDB" id="A0A1X7T398"/>